<keyword evidence="9" id="KW-1185">Reference proteome</keyword>
<accession>A0A0P1M9G3</accession>
<keyword evidence="2 5" id="KW-0479">Metal-binding</keyword>
<evidence type="ECO:0000313" key="9">
    <source>
        <dbReference type="Proteomes" id="UP000182200"/>
    </source>
</evidence>
<feature type="binding site" evidence="5">
    <location>
        <position position="91"/>
    </location>
    <ligand>
        <name>Mg(2+)</name>
        <dbReference type="ChEBI" id="CHEBI:18420"/>
        <label>1</label>
        <note>catalytic</note>
    </ligand>
</feature>
<dbReference type="SUPFAM" id="SSF56655">
    <property type="entry name" value="Carbohydrate phosphatase"/>
    <property type="match status" value="1"/>
</dbReference>
<keyword evidence="4 5" id="KW-0460">Magnesium</keyword>
<dbReference type="EMBL" id="CZVI01000001">
    <property type="protein sequence ID" value="CUS77417.1"/>
    <property type="molecule type" value="Genomic_DNA"/>
</dbReference>
<accession>A0A0P1P9Z2</accession>
<dbReference type="Pfam" id="PF00459">
    <property type="entry name" value="Inositol_P"/>
    <property type="match status" value="1"/>
</dbReference>
<dbReference type="Proteomes" id="UP000182011">
    <property type="component" value="Unassembled WGS sequence"/>
</dbReference>
<evidence type="ECO:0000256" key="1">
    <source>
        <dbReference type="ARBA" id="ARBA00001946"/>
    </source>
</evidence>
<feature type="binding site" evidence="5">
    <location>
        <position position="229"/>
    </location>
    <ligand>
        <name>Mg(2+)</name>
        <dbReference type="ChEBI" id="CHEBI:18420"/>
        <label>1</label>
        <note>catalytic</note>
    </ligand>
</feature>
<accession>A0A0S4ND18</accession>
<dbReference type="GO" id="GO:0006020">
    <property type="term" value="P:inositol metabolic process"/>
    <property type="evidence" value="ECO:0007669"/>
    <property type="project" value="TreeGrafter"/>
</dbReference>
<reference evidence="7 8" key="2">
    <citation type="submission" date="2015-11" db="EMBL/GenBank/DDBJ databases">
        <authorList>
            <person name="Zhang Y."/>
            <person name="Guo Z."/>
        </authorList>
    </citation>
    <scope>NUCLEOTIDE SEQUENCE [LARGE SCALE GENOMIC DNA]</scope>
    <source>
        <strain evidence="7">JGI-4</strain>
    </source>
</reference>
<evidence type="ECO:0000256" key="2">
    <source>
        <dbReference type="ARBA" id="ARBA00022723"/>
    </source>
</evidence>
<gene>
    <name evidence="7" type="ORF">JGI4_02245</name>
    <name evidence="6" type="ORF">JGI8_00121</name>
</gene>
<dbReference type="InterPro" id="IPR000760">
    <property type="entry name" value="Inositol_monophosphatase-like"/>
</dbReference>
<evidence type="ECO:0000256" key="3">
    <source>
        <dbReference type="ARBA" id="ARBA00022801"/>
    </source>
</evidence>
<evidence type="ECO:0000313" key="7">
    <source>
        <dbReference type="EMBL" id="CUU09012.1"/>
    </source>
</evidence>
<dbReference type="PRINTS" id="PR00377">
    <property type="entry name" value="IMPHPHTASES"/>
</dbReference>
<name>A0A0P1LVC5_9BACT</name>
<dbReference type="RefSeq" id="WP_075426182.1">
    <property type="nucleotide sequence ID" value="NZ_CZVJ01000051.1"/>
</dbReference>
<dbReference type="Gene3D" id="3.30.540.10">
    <property type="entry name" value="Fructose-1,6-Bisphosphatase, subunit A, domain 1"/>
    <property type="match status" value="1"/>
</dbReference>
<protein>
    <submittedName>
        <fullName evidence="7">Myo-inositol-1(Or 4)-monophosphatase</fullName>
    </submittedName>
</protein>
<dbReference type="CDD" id="cd01638">
    <property type="entry name" value="CysQ"/>
    <property type="match status" value="1"/>
</dbReference>
<dbReference type="AlphaFoldDB" id="A0A0P1LVC5"/>
<accession>A0A0P1MEF0</accession>
<feature type="binding site" evidence="5">
    <location>
        <position position="92"/>
    </location>
    <ligand>
        <name>Mg(2+)</name>
        <dbReference type="ChEBI" id="CHEBI:18420"/>
        <label>1</label>
        <note>catalytic</note>
    </ligand>
</feature>
<dbReference type="OrthoDB" id="9785695at2"/>
<feature type="binding site" evidence="5">
    <location>
        <position position="71"/>
    </location>
    <ligand>
        <name>Mg(2+)</name>
        <dbReference type="ChEBI" id="CHEBI:18420"/>
        <label>1</label>
        <note>catalytic</note>
    </ligand>
</feature>
<accession>A0A0P1MI81</accession>
<accession>A0A0P1M138</accession>
<feature type="binding site" evidence="5">
    <location>
        <position position="89"/>
    </location>
    <ligand>
        <name>Mg(2+)</name>
        <dbReference type="ChEBI" id="CHEBI:18420"/>
        <label>1</label>
        <note>catalytic</note>
    </ligand>
</feature>
<dbReference type="EMBL" id="FAOP01000012">
    <property type="protein sequence ID" value="CUU09012.1"/>
    <property type="molecule type" value="Genomic_DNA"/>
</dbReference>
<dbReference type="Gene3D" id="3.40.190.80">
    <property type="match status" value="1"/>
</dbReference>
<dbReference type="GO" id="GO:0007165">
    <property type="term" value="P:signal transduction"/>
    <property type="evidence" value="ECO:0007669"/>
    <property type="project" value="TreeGrafter"/>
</dbReference>
<dbReference type="GO" id="GO:0046872">
    <property type="term" value="F:metal ion binding"/>
    <property type="evidence" value="ECO:0007669"/>
    <property type="project" value="UniProtKB-KW"/>
</dbReference>
<evidence type="ECO:0000256" key="5">
    <source>
        <dbReference type="PIRSR" id="PIRSR600760-2"/>
    </source>
</evidence>
<reference evidence="6 9" key="1">
    <citation type="submission" date="2015-11" db="EMBL/GenBank/DDBJ databases">
        <authorList>
            <person name="Varghese N."/>
        </authorList>
    </citation>
    <scope>NUCLEOTIDE SEQUENCE [LARGE SCALE GENOMIC DNA]</scope>
    <source>
        <strain evidence="6 9">JGI-8</strain>
    </source>
</reference>
<evidence type="ECO:0000256" key="4">
    <source>
        <dbReference type="ARBA" id="ARBA00022842"/>
    </source>
</evidence>
<evidence type="ECO:0000313" key="6">
    <source>
        <dbReference type="EMBL" id="CUS77417.1"/>
    </source>
</evidence>
<dbReference type="Proteomes" id="UP000182200">
    <property type="component" value="Unassembled WGS sequence"/>
</dbReference>
<dbReference type="FunFam" id="3.30.540.10:FF:000003">
    <property type="entry name" value="Inositol-1-monophosphatase"/>
    <property type="match status" value="1"/>
</dbReference>
<dbReference type="STRING" id="1633631.GCA_001442925_02238"/>
<dbReference type="PANTHER" id="PTHR20854:SF4">
    <property type="entry name" value="INOSITOL-1-MONOPHOSPHATASE-RELATED"/>
    <property type="match status" value="1"/>
</dbReference>
<accession>A0A0P1NWI5</accession>
<proteinExistence type="predicted"/>
<accession>A0A0P1LIP5</accession>
<organism evidence="7 8">
    <name type="scientific">Candidatus Kryptonium thompsonii</name>
    <dbReference type="NCBI Taxonomy" id="1633631"/>
    <lineage>
        <taxon>Bacteria</taxon>
        <taxon>Pseudomonadati</taxon>
        <taxon>Candidatus Kryptoniota</taxon>
        <taxon>Candidatus Kryptonium</taxon>
    </lineage>
</organism>
<accession>A0A0P1LVC5</accession>
<accession>A0A0P1L8J0</accession>
<dbReference type="PANTHER" id="PTHR20854">
    <property type="entry name" value="INOSITOL MONOPHOSPHATASE"/>
    <property type="match status" value="1"/>
</dbReference>
<evidence type="ECO:0000313" key="8">
    <source>
        <dbReference type="Proteomes" id="UP000182011"/>
    </source>
</evidence>
<accession>A0A0P1MPS3</accession>
<keyword evidence="3" id="KW-0378">Hydrolase</keyword>
<comment type="cofactor">
    <cofactor evidence="1 5">
        <name>Mg(2+)</name>
        <dbReference type="ChEBI" id="CHEBI:18420"/>
    </cofactor>
</comment>
<dbReference type="GO" id="GO:0008934">
    <property type="term" value="F:inositol monophosphate 1-phosphatase activity"/>
    <property type="evidence" value="ECO:0007669"/>
    <property type="project" value="TreeGrafter"/>
</dbReference>
<sequence>MECLKELKVAIDAVLNAGKVLEEYFENKNYRITYKSKSGKGSPVTDADIESNKILMERIRLAFPDDGWLSEETVDDQARLEKERIWIVDPLDGTEEFLEGFPMFSISLALVENKVPVIGVVYNPVSKELYFGVKGEGAYMLKGEELNGVFPDEQELQNFLIKSKNYPSTLDGATVILSRKEVNNVKLIKALAEKFKNVKYAGGIAYKIVSVAGGFADAVVSVYNKSEWDLAGAHIIAEETGLKVTDSYGKSLHYNEREVKRKGVIVANESLHGEILKFIREQ</sequence>